<protein>
    <submittedName>
        <fullName evidence="5">Unannotated protein</fullName>
    </submittedName>
</protein>
<proteinExistence type="predicted"/>
<dbReference type="NCBIfam" id="TIGR03964">
    <property type="entry name" value="mycofact_creat"/>
    <property type="match status" value="1"/>
</dbReference>
<dbReference type="InterPro" id="IPR024087">
    <property type="entry name" value="Creatininase-like_sf"/>
</dbReference>
<dbReference type="SUPFAM" id="SSF102215">
    <property type="entry name" value="Creatininase"/>
    <property type="match status" value="1"/>
</dbReference>
<gene>
    <name evidence="5" type="ORF">UFOPK4057_00707</name>
</gene>
<dbReference type="InterPro" id="IPR003785">
    <property type="entry name" value="Creatininase/forma_Hydrolase"/>
</dbReference>
<evidence type="ECO:0000313" key="5">
    <source>
        <dbReference type="EMBL" id="CAB5007684.1"/>
    </source>
</evidence>
<dbReference type="Gene3D" id="3.40.50.10310">
    <property type="entry name" value="Creatininase"/>
    <property type="match status" value="1"/>
</dbReference>
<evidence type="ECO:0000256" key="3">
    <source>
        <dbReference type="ARBA" id="ARBA00022801"/>
    </source>
</evidence>
<accession>A0A6J7Q0D2</accession>
<keyword evidence="3" id="KW-0378">Hydrolase</keyword>
<dbReference type="GO" id="GO:0046872">
    <property type="term" value="F:metal ion binding"/>
    <property type="evidence" value="ECO:0007669"/>
    <property type="project" value="UniProtKB-KW"/>
</dbReference>
<dbReference type="EMBL" id="CAFBPC010000145">
    <property type="protein sequence ID" value="CAB5007684.1"/>
    <property type="molecule type" value="Genomic_DNA"/>
</dbReference>
<evidence type="ECO:0000256" key="1">
    <source>
        <dbReference type="ARBA" id="ARBA00001947"/>
    </source>
</evidence>
<dbReference type="PANTHER" id="PTHR35005:SF1">
    <property type="entry name" value="2-AMINO-5-FORMYLAMINO-6-RIBOSYLAMINOPYRIMIDIN-4(3H)-ONE 5'-MONOPHOSPHATE DEFORMYLASE"/>
    <property type="match status" value="1"/>
</dbReference>
<comment type="cofactor">
    <cofactor evidence="1">
        <name>Zn(2+)</name>
        <dbReference type="ChEBI" id="CHEBI:29105"/>
    </cofactor>
</comment>
<evidence type="ECO:0000256" key="4">
    <source>
        <dbReference type="ARBA" id="ARBA00022833"/>
    </source>
</evidence>
<dbReference type="AlphaFoldDB" id="A0A6J7Q0D2"/>
<name>A0A6J7Q0D2_9ZZZZ</name>
<dbReference type="Pfam" id="PF02633">
    <property type="entry name" value="Creatininase"/>
    <property type="match status" value="1"/>
</dbReference>
<reference evidence="5" key="1">
    <citation type="submission" date="2020-05" db="EMBL/GenBank/DDBJ databases">
        <authorList>
            <person name="Chiriac C."/>
            <person name="Salcher M."/>
            <person name="Ghai R."/>
            <person name="Kavagutti S V."/>
        </authorList>
    </citation>
    <scope>NUCLEOTIDE SEQUENCE</scope>
</reference>
<keyword evidence="2" id="KW-0479">Metal-binding</keyword>
<organism evidence="5">
    <name type="scientific">freshwater metagenome</name>
    <dbReference type="NCBI Taxonomy" id="449393"/>
    <lineage>
        <taxon>unclassified sequences</taxon>
        <taxon>metagenomes</taxon>
        <taxon>ecological metagenomes</taxon>
    </lineage>
</organism>
<dbReference type="PANTHER" id="PTHR35005">
    <property type="entry name" value="3-DEHYDRO-SCYLLO-INOSOSE HYDROLASE"/>
    <property type="match status" value="1"/>
</dbReference>
<sequence length="218" mass="23121">MTPPIVLLALGSWEQHGAHLPFDTDTVIIESVVDAAIRSVDPESTQFSVVPTIGVTASDEHNGFAGTLSIGTHALSDAVVSIARSASWARGICIVNGHGGNADALKLIHSALNYENIRHSIWSLPYYEGADMHAGHTETSLMLHLAPDTVRMDLAEVGAVGDSEMLIERMRAGGIKEVSSNGVVGDPTNATAAHGATMLSFYADHLTKLLLQIQTSWT</sequence>
<dbReference type="GO" id="GO:0009231">
    <property type="term" value="P:riboflavin biosynthetic process"/>
    <property type="evidence" value="ECO:0007669"/>
    <property type="project" value="TreeGrafter"/>
</dbReference>
<dbReference type="InterPro" id="IPR023871">
    <property type="entry name" value="MftE"/>
</dbReference>
<keyword evidence="4" id="KW-0862">Zinc</keyword>
<evidence type="ECO:0000256" key="2">
    <source>
        <dbReference type="ARBA" id="ARBA00022723"/>
    </source>
</evidence>
<dbReference type="GO" id="GO:0016811">
    <property type="term" value="F:hydrolase activity, acting on carbon-nitrogen (but not peptide) bonds, in linear amides"/>
    <property type="evidence" value="ECO:0007669"/>
    <property type="project" value="TreeGrafter"/>
</dbReference>